<keyword evidence="2" id="KW-0812">Transmembrane</keyword>
<dbReference type="Proteomes" id="UP000310636">
    <property type="component" value="Unassembled WGS sequence"/>
</dbReference>
<sequence>MDPTDKELREWLSDGPFPGGGFDERLRRRIEANLDRPPRRARSRSLWTALGASVAVAAALLIGIWQWSDSGTEAWQANRDAEMSMASQPEAVKLAKVEEPLETAMLIGLRKDISTPDGGVVSTYRTILVAPESEDKLVVAAQGDGIVMPYKQSFWFLNATGDDGSSSAQTISAYEAYTSKKLAAVPEAAPVREGLLSERLLYVGHEYLAVAQEGSGAGERRFVQSLKQLSESLGTPYDSSTEPHLSLEAASDDEATEELKEEDAVPVNVGTEQWSIIRKQGSWAGVRYRNSAGYGALDLTSEEETGESLPDKIARNNSLPIDWANVLALEPAATDAYASVNLQVLAVALDRQLKIYPYGRENSAENVLAIDLDPGESVIMVQWSVEQKYTEQWVTKVSEILQAASASGTEAVVAK</sequence>
<protein>
    <submittedName>
        <fullName evidence="3">Uncharacterized protein</fullName>
    </submittedName>
</protein>
<organism evidence="3 4">
    <name type="scientific">Cohnella fermenti</name>
    <dbReference type="NCBI Taxonomy" id="2565925"/>
    <lineage>
        <taxon>Bacteria</taxon>
        <taxon>Bacillati</taxon>
        <taxon>Bacillota</taxon>
        <taxon>Bacilli</taxon>
        <taxon>Bacillales</taxon>
        <taxon>Paenibacillaceae</taxon>
        <taxon>Cohnella</taxon>
    </lineage>
</organism>
<dbReference type="OrthoDB" id="2677224at2"/>
<proteinExistence type="predicted"/>
<dbReference type="AlphaFoldDB" id="A0A4S4BTK9"/>
<dbReference type="EMBL" id="SSOB01000016">
    <property type="protein sequence ID" value="THF78421.1"/>
    <property type="molecule type" value="Genomic_DNA"/>
</dbReference>
<comment type="caution">
    <text evidence="3">The sequence shown here is derived from an EMBL/GenBank/DDBJ whole genome shotgun (WGS) entry which is preliminary data.</text>
</comment>
<keyword evidence="2" id="KW-1133">Transmembrane helix</keyword>
<feature type="region of interest" description="Disordered" evidence="1">
    <location>
        <begin position="1"/>
        <end position="20"/>
    </location>
</feature>
<name>A0A4S4BTK9_9BACL</name>
<evidence type="ECO:0000256" key="2">
    <source>
        <dbReference type="SAM" id="Phobius"/>
    </source>
</evidence>
<feature type="compositionally biased region" description="Basic and acidic residues" evidence="1">
    <location>
        <begin position="1"/>
        <end position="12"/>
    </location>
</feature>
<keyword evidence="2" id="KW-0472">Membrane</keyword>
<gene>
    <name evidence="3" type="ORF">E6C55_14535</name>
</gene>
<evidence type="ECO:0000313" key="4">
    <source>
        <dbReference type="Proteomes" id="UP000310636"/>
    </source>
</evidence>
<keyword evidence="4" id="KW-1185">Reference proteome</keyword>
<dbReference type="RefSeq" id="WP_136370517.1">
    <property type="nucleotide sequence ID" value="NZ_SSOB01000016.1"/>
</dbReference>
<feature type="transmembrane region" description="Helical" evidence="2">
    <location>
        <begin position="46"/>
        <end position="67"/>
    </location>
</feature>
<accession>A0A4S4BTK9</accession>
<evidence type="ECO:0000313" key="3">
    <source>
        <dbReference type="EMBL" id="THF78421.1"/>
    </source>
</evidence>
<reference evidence="3 4" key="1">
    <citation type="submission" date="2019-04" db="EMBL/GenBank/DDBJ databases">
        <title>Cohnella sp. nov. isolated from preserved vegetables.</title>
        <authorList>
            <person name="Lin S.-Y."/>
            <person name="Hung M.-H."/>
            <person name="Young C.-C."/>
        </authorList>
    </citation>
    <scope>NUCLEOTIDE SEQUENCE [LARGE SCALE GENOMIC DNA]</scope>
    <source>
        <strain evidence="3 4">CC-MHH1044</strain>
    </source>
</reference>
<evidence type="ECO:0000256" key="1">
    <source>
        <dbReference type="SAM" id="MobiDB-lite"/>
    </source>
</evidence>